<protein>
    <submittedName>
        <fullName evidence="2">Uncharacterized protein</fullName>
    </submittedName>
</protein>
<feature type="compositionally biased region" description="Low complexity" evidence="1">
    <location>
        <begin position="46"/>
        <end position="59"/>
    </location>
</feature>
<reference evidence="2" key="1">
    <citation type="journal article" date="2020" name="Stud. Mycol.">
        <title>101 Dothideomycetes genomes: a test case for predicting lifestyles and emergence of pathogens.</title>
        <authorList>
            <person name="Haridas S."/>
            <person name="Albert R."/>
            <person name="Binder M."/>
            <person name="Bloem J."/>
            <person name="Labutti K."/>
            <person name="Salamov A."/>
            <person name="Andreopoulos B."/>
            <person name="Baker S."/>
            <person name="Barry K."/>
            <person name="Bills G."/>
            <person name="Bluhm B."/>
            <person name="Cannon C."/>
            <person name="Castanera R."/>
            <person name="Culley D."/>
            <person name="Daum C."/>
            <person name="Ezra D."/>
            <person name="Gonzalez J."/>
            <person name="Henrissat B."/>
            <person name="Kuo A."/>
            <person name="Liang C."/>
            <person name="Lipzen A."/>
            <person name="Lutzoni F."/>
            <person name="Magnuson J."/>
            <person name="Mondo S."/>
            <person name="Nolan M."/>
            <person name="Ohm R."/>
            <person name="Pangilinan J."/>
            <person name="Park H.-J."/>
            <person name="Ramirez L."/>
            <person name="Alfaro M."/>
            <person name="Sun H."/>
            <person name="Tritt A."/>
            <person name="Yoshinaga Y."/>
            <person name="Zwiers L.-H."/>
            <person name="Turgeon B."/>
            <person name="Goodwin S."/>
            <person name="Spatafora J."/>
            <person name="Crous P."/>
            <person name="Grigoriev I."/>
        </authorList>
    </citation>
    <scope>NUCLEOTIDE SEQUENCE</scope>
    <source>
        <strain evidence="2">CBS 133067</strain>
    </source>
</reference>
<dbReference type="EMBL" id="ML978138">
    <property type="protein sequence ID" value="KAF2093318.1"/>
    <property type="molecule type" value="Genomic_DNA"/>
</dbReference>
<evidence type="ECO:0000256" key="1">
    <source>
        <dbReference type="SAM" id="MobiDB-lite"/>
    </source>
</evidence>
<feature type="region of interest" description="Disordered" evidence="1">
    <location>
        <begin position="152"/>
        <end position="201"/>
    </location>
</feature>
<dbReference type="AlphaFoldDB" id="A0A9P4I4H5"/>
<gene>
    <name evidence="2" type="ORF">NA57DRAFT_81246</name>
</gene>
<comment type="caution">
    <text evidence="2">The sequence shown here is derived from an EMBL/GenBank/DDBJ whole genome shotgun (WGS) entry which is preliminary data.</text>
</comment>
<evidence type="ECO:0000313" key="2">
    <source>
        <dbReference type="EMBL" id="KAF2093318.1"/>
    </source>
</evidence>
<name>A0A9P4I4H5_9PEZI</name>
<sequence>MFGAIEFANRTMGSREPQPGPPAQPPPTVRPHPPLPSIDALPPCPAINAHPAHPAIDAPPSHPLLQAPGVPMPNNVDAEGISDAVPILGPGNVFKTYGTVTIYVPQNAPLEPRNPNDPEFTGIIGEVEEDTRMADAFTDWTDLDSALPQVAAERQPRNPMHRDQLDQVRSNSEIALTTSSRAASISPSPHPSARTSGEEKP</sequence>
<feature type="region of interest" description="Disordered" evidence="1">
    <location>
        <begin position="1"/>
        <end position="71"/>
    </location>
</feature>
<accession>A0A9P4I4H5</accession>
<dbReference type="Proteomes" id="UP000799772">
    <property type="component" value="Unassembled WGS sequence"/>
</dbReference>
<feature type="compositionally biased region" description="Low complexity" evidence="1">
    <location>
        <begin position="179"/>
        <end position="193"/>
    </location>
</feature>
<organism evidence="2 3">
    <name type="scientific">Rhizodiscina lignyota</name>
    <dbReference type="NCBI Taxonomy" id="1504668"/>
    <lineage>
        <taxon>Eukaryota</taxon>
        <taxon>Fungi</taxon>
        <taxon>Dikarya</taxon>
        <taxon>Ascomycota</taxon>
        <taxon>Pezizomycotina</taxon>
        <taxon>Dothideomycetes</taxon>
        <taxon>Pleosporomycetidae</taxon>
        <taxon>Aulographales</taxon>
        <taxon>Rhizodiscinaceae</taxon>
        <taxon>Rhizodiscina</taxon>
    </lineage>
</organism>
<proteinExistence type="predicted"/>
<feature type="compositionally biased region" description="Basic and acidic residues" evidence="1">
    <location>
        <begin position="154"/>
        <end position="166"/>
    </location>
</feature>
<evidence type="ECO:0000313" key="3">
    <source>
        <dbReference type="Proteomes" id="UP000799772"/>
    </source>
</evidence>
<feature type="compositionally biased region" description="Pro residues" evidence="1">
    <location>
        <begin position="18"/>
        <end position="36"/>
    </location>
</feature>
<feature type="compositionally biased region" description="Polar residues" evidence="1">
    <location>
        <begin position="167"/>
        <end position="178"/>
    </location>
</feature>
<keyword evidence="3" id="KW-1185">Reference proteome</keyword>